<organism evidence="2">
    <name type="scientific">marine sediment metagenome</name>
    <dbReference type="NCBI Taxonomy" id="412755"/>
    <lineage>
        <taxon>unclassified sequences</taxon>
        <taxon>metagenomes</taxon>
        <taxon>ecological metagenomes</taxon>
    </lineage>
</organism>
<evidence type="ECO:0000313" key="2">
    <source>
        <dbReference type="EMBL" id="GAH00734.1"/>
    </source>
</evidence>
<reference evidence="2" key="1">
    <citation type="journal article" date="2014" name="Front. Microbiol.">
        <title>High frequency of phylogenetically diverse reductive dehalogenase-homologous genes in deep subseafloor sedimentary metagenomes.</title>
        <authorList>
            <person name="Kawai M."/>
            <person name="Futagami T."/>
            <person name="Toyoda A."/>
            <person name="Takaki Y."/>
            <person name="Nishi S."/>
            <person name="Hori S."/>
            <person name="Arai W."/>
            <person name="Tsubouchi T."/>
            <person name="Morono Y."/>
            <person name="Uchiyama I."/>
            <person name="Ito T."/>
            <person name="Fujiyama A."/>
            <person name="Inagaki F."/>
            <person name="Takami H."/>
        </authorList>
    </citation>
    <scope>NUCLEOTIDE SEQUENCE</scope>
    <source>
        <strain evidence="2">Expedition CK06-06</strain>
    </source>
</reference>
<feature type="region of interest" description="Disordered" evidence="1">
    <location>
        <begin position="74"/>
        <end position="95"/>
    </location>
</feature>
<sequence length="95" mass="10742">MEMTLEDEVALLGDAQRAFTLAERDWTSNRNQLESAAYAEGLCTAVYLMTRDQRWQVRAHTMHTRRATLREKVSLDGEEQPKEEAARATDDAGGV</sequence>
<dbReference type="AlphaFoldDB" id="X1D6L1"/>
<evidence type="ECO:0000256" key="1">
    <source>
        <dbReference type="SAM" id="MobiDB-lite"/>
    </source>
</evidence>
<gene>
    <name evidence="2" type="ORF">S01H4_51593</name>
</gene>
<proteinExistence type="predicted"/>
<comment type="caution">
    <text evidence="2">The sequence shown here is derived from an EMBL/GenBank/DDBJ whole genome shotgun (WGS) entry which is preliminary data.</text>
</comment>
<name>X1D6L1_9ZZZZ</name>
<accession>X1D6L1</accession>
<dbReference type="EMBL" id="BART01029397">
    <property type="protein sequence ID" value="GAH00734.1"/>
    <property type="molecule type" value="Genomic_DNA"/>
</dbReference>
<protein>
    <submittedName>
        <fullName evidence="2">Uncharacterized protein</fullName>
    </submittedName>
</protein>